<organism evidence="1">
    <name type="scientific">Loa loa</name>
    <name type="common">Eye worm</name>
    <name type="synonym">Filaria loa</name>
    <dbReference type="NCBI Taxonomy" id="7209"/>
    <lineage>
        <taxon>Eukaryota</taxon>
        <taxon>Metazoa</taxon>
        <taxon>Ecdysozoa</taxon>
        <taxon>Nematoda</taxon>
        <taxon>Chromadorea</taxon>
        <taxon>Rhabditida</taxon>
        <taxon>Spirurina</taxon>
        <taxon>Spiruromorpha</taxon>
        <taxon>Filarioidea</taxon>
        <taxon>Onchocercidae</taxon>
        <taxon>Loa</taxon>
    </lineage>
</organism>
<evidence type="ECO:0000313" key="1">
    <source>
        <dbReference type="EMBL" id="EFO23043.1"/>
    </source>
</evidence>
<name>A0A1S0U0S3_LOALO</name>
<dbReference type="RefSeq" id="XP_003141026.1">
    <property type="nucleotide sequence ID" value="XM_003140978.1"/>
</dbReference>
<dbReference type="CTD" id="9942852"/>
<dbReference type="GeneID" id="9942852"/>
<sequence length="102" mass="12080">MDEPNIRHNQCIIILRYTTFFIFLDAKWLCGRSFTEIQYILRITKAIFFTPFRMVDNLCTFIGGFLLLQKKSSSFDTSMDEGLHKTVKKWWEIIFKIASSLT</sequence>
<dbReference type="InParanoid" id="A0A1S0U0S3"/>
<protein>
    <submittedName>
        <fullName evidence="1">Uncharacterized protein</fullName>
    </submittedName>
</protein>
<dbReference type="KEGG" id="loa:LOAG_05441"/>
<dbReference type="AlphaFoldDB" id="A0A1S0U0S3"/>
<gene>
    <name evidence="1" type="ORF">LOAG_05441</name>
</gene>
<proteinExistence type="predicted"/>
<dbReference type="EMBL" id="JH712119">
    <property type="protein sequence ID" value="EFO23043.1"/>
    <property type="molecule type" value="Genomic_DNA"/>
</dbReference>
<reference evidence="1" key="1">
    <citation type="submission" date="2012-04" db="EMBL/GenBank/DDBJ databases">
        <title>The Genome Sequence of Loa loa.</title>
        <authorList>
            <consortium name="The Broad Institute Genome Sequencing Platform"/>
            <consortium name="Broad Institute Genome Sequencing Center for Infectious Disease"/>
            <person name="Nutman T.B."/>
            <person name="Fink D.L."/>
            <person name="Russ C."/>
            <person name="Young S."/>
            <person name="Zeng Q."/>
            <person name="Gargeya S."/>
            <person name="Alvarado L."/>
            <person name="Berlin A."/>
            <person name="Chapman S.B."/>
            <person name="Chen Z."/>
            <person name="Freedman E."/>
            <person name="Gellesch M."/>
            <person name="Goldberg J."/>
            <person name="Griggs A."/>
            <person name="Gujja S."/>
            <person name="Heilman E.R."/>
            <person name="Heiman D."/>
            <person name="Howarth C."/>
            <person name="Mehta T."/>
            <person name="Neiman D."/>
            <person name="Pearson M."/>
            <person name="Roberts A."/>
            <person name="Saif S."/>
            <person name="Shea T."/>
            <person name="Shenoy N."/>
            <person name="Sisk P."/>
            <person name="Stolte C."/>
            <person name="Sykes S."/>
            <person name="White J."/>
            <person name="Yandava C."/>
            <person name="Haas B."/>
            <person name="Henn M.R."/>
            <person name="Nusbaum C."/>
            <person name="Birren B."/>
        </authorList>
    </citation>
    <scope>NUCLEOTIDE SEQUENCE [LARGE SCALE GENOMIC DNA]</scope>
</reference>
<accession>A0A1S0U0S3</accession>